<accession>A0A168EVQ0</accession>
<feature type="binding site" description="axial binding residue" evidence="7">
    <location>
        <position position="489"/>
    </location>
    <ligand>
        <name>heme</name>
        <dbReference type="ChEBI" id="CHEBI:30413"/>
    </ligand>
    <ligandPart>
        <name>Fe</name>
        <dbReference type="ChEBI" id="CHEBI:18248"/>
    </ligandPart>
</feature>
<dbReference type="GO" id="GO:0005506">
    <property type="term" value="F:iron ion binding"/>
    <property type="evidence" value="ECO:0007669"/>
    <property type="project" value="InterPro"/>
</dbReference>
<dbReference type="Proteomes" id="UP000078544">
    <property type="component" value="Unassembled WGS sequence"/>
</dbReference>
<evidence type="ECO:0000256" key="3">
    <source>
        <dbReference type="ARBA" id="ARBA00022617"/>
    </source>
</evidence>
<dbReference type="GO" id="GO:0020037">
    <property type="term" value="F:heme binding"/>
    <property type="evidence" value="ECO:0007669"/>
    <property type="project" value="InterPro"/>
</dbReference>
<dbReference type="GO" id="GO:0008395">
    <property type="term" value="F:steroid hydroxylase activity"/>
    <property type="evidence" value="ECO:0007669"/>
    <property type="project" value="TreeGrafter"/>
</dbReference>
<feature type="compositionally biased region" description="Basic and acidic residues" evidence="8">
    <location>
        <begin position="451"/>
        <end position="461"/>
    </location>
</feature>
<dbReference type="SUPFAM" id="SSF48264">
    <property type="entry name" value="Cytochrome P450"/>
    <property type="match status" value="1"/>
</dbReference>
<reference evidence="9 10" key="1">
    <citation type="journal article" date="2016" name="Genome Biol. Evol.">
        <title>Divergent and convergent evolution of fungal pathogenicity.</title>
        <authorList>
            <person name="Shang Y."/>
            <person name="Xiao G."/>
            <person name="Zheng P."/>
            <person name="Cen K."/>
            <person name="Zhan S."/>
            <person name="Wang C."/>
        </authorList>
    </citation>
    <scope>NUCLEOTIDE SEQUENCE [LARGE SCALE GENOMIC DNA]</scope>
    <source>
        <strain evidence="9 10">RCEF 2490</strain>
    </source>
</reference>
<dbReference type="PRINTS" id="PR00465">
    <property type="entry name" value="EP450IV"/>
</dbReference>
<dbReference type="Gene3D" id="1.10.630.10">
    <property type="entry name" value="Cytochrome P450"/>
    <property type="match status" value="1"/>
</dbReference>
<dbReference type="STRING" id="1081109.A0A168EVQ0"/>
<keyword evidence="4 7" id="KW-0479">Metal-binding</keyword>
<evidence type="ECO:0000313" key="9">
    <source>
        <dbReference type="EMBL" id="KZZ99195.1"/>
    </source>
</evidence>
<comment type="caution">
    <text evidence="9">The sequence shown here is derived from an EMBL/GenBank/DDBJ whole genome shotgun (WGS) entry which is preliminary data.</text>
</comment>
<comment type="cofactor">
    <cofactor evidence="1 7">
        <name>heme</name>
        <dbReference type="ChEBI" id="CHEBI:30413"/>
    </cofactor>
</comment>
<dbReference type="GO" id="GO:0016705">
    <property type="term" value="F:oxidoreductase activity, acting on paired donors, with incorporation or reduction of molecular oxygen"/>
    <property type="evidence" value="ECO:0007669"/>
    <property type="project" value="InterPro"/>
</dbReference>
<evidence type="ECO:0000256" key="7">
    <source>
        <dbReference type="PIRSR" id="PIRSR602403-1"/>
    </source>
</evidence>
<evidence type="ECO:0000256" key="6">
    <source>
        <dbReference type="ARBA" id="ARBA00023033"/>
    </source>
</evidence>
<feature type="region of interest" description="Disordered" evidence="8">
    <location>
        <begin position="70"/>
        <end position="106"/>
    </location>
</feature>
<protein>
    <submittedName>
        <fullName evidence="9">Cytochrome P450</fullName>
    </submittedName>
</protein>
<dbReference type="AlphaFoldDB" id="A0A168EVQ0"/>
<evidence type="ECO:0000256" key="4">
    <source>
        <dbReference type="ARBA" id="ARBA00022723"/>
    </source>
</evidence>
<dbReference type="EMBL" id="AZGY01000004">
    <property type="protein sequence ID" value="KZZ99195.1"/>
    <property type="molecule type" value="Genomic_DNA"/>
</dbReference>
<dbReference type="Pfam" id="PF00067">
    <property type="entry name" value="p450"/>
    <property type="match status" value="1"/>
</dbReference>
<dbReference type="InterPro" id="IPR036396">
    <property type="entry name" value="Cyt_P450_sf"/>
</dbReference>
<evidence type="ECO:0000256" key="5">
    <source>
        <dbReference type="ARBA" id="ARBA00023004"/>
    </source>
</evidence>
<evidence type="ECO:0000256" key="1">
    <source>
        <dbReference type="ARBA" id="ARBA00001971"/>
    </source>
</evidence>
<dbReference type="InterPro" id="IPR001128">
    <property type="entry name" value="Cyt_P450"/>
</dbReference>
<organism evidence="9 10">
    <name type="scientific">Moelleriella libera RCEF 2490</name>
    <dbReference type="NCBI Taxonomy" id="1081109"/>
    <lineage>
        <taxon>Eukaryota</taxon>
        <taxon>Fungi</taxon>
        <taxon>Dikarya</taxon>
        <taxon>Ascomycota</taxon>
        <taxon>Pezizomycotina</taxon>
        <taxon>Sordariomycetes</taxon>
        <taxon>Hypocreomycetidae</taxon>
        <taxon>Hypocreales</taxon>
        <taxon>Clavicipitaceae</taxon>
        <taxon>Moelleriella</taxon>
    </lineage>
</organism>
<feature type="compositionally biased region" description="Low complexity" evidence="8">
    <location>
        <begin position="71"/>
        <end position="86"/>
    </location>
</feature>
<keyword evidence="6" id="KW-0560">Oxidoreductase</keyword>
<dbReference type="PANTHER" id="PTHR24304:SF2">
    <property type="entry name" value="24-HYDROXYCHOLESTEROL 7-ALPHA-HYDROXYLASE"/>
    <property type="match status" value="1"/>
</dbReference>
<dbReference type="InterPro" id="IPR002403">
    <property type="entry name" value="Cyt_P450_E_grp-IV"/>
</dbReference>
<evidence type="ECO:0000313" key="10">
    <source>
        <dbReference type="Proteomes" id="UP000078544"/>
    </source>
</evidence>
<feature type="region of interest" description="Disordered" evidence="8">
    <location>
        <begin position="435"/>
        <end position="462"/>
    </location>
</feature>
<comment type="similarity">
    <text evidence="2">Belongs to the cytochrome P450 family.</text>
</comment>
<evidence type="ECO:0000256" key="8">
    <source>
        <dbReference type="SAM" id="MobiDB-lite"/>
    </source>
</evidence>
<evidence type="ECO:0000256" key="2">
    <source>
        <dbReference type="ARBA" id="ARBA00010617"/>
    </source>
</evidence>
<keyword evidence="3 7" id="KW-0349">Heme</keyword>
<name>A0A168EVQ0_9HYPO</name>
<keyword evidence="10" id="KW-1185">Reference proteome</keyword>
<gene>
    <name evidence="9" type="ORF">AAL_02746</name>
</gene>
<keyword evidence="6" id="KW-0503">Monooxygenase</keyword>
<sequence>MSPVMVSAGFSKFFVVSSPEQVQKVFRSCKQLSNKHMVVVALQNLFGATKEIGALFDDVKIHDVELDASTEHPTGTTTTTTATVSTGADNAGAQSAESSAAPRRQDNVKRLKEHVVGFRGCAQDFLSGTYLDALSKRYLANLAQANTLPNFQSCGGGGGGGAARENEEWTRYPDLYTFLQSLVSPATIEALMGSKIFEINPRIVDDFWEFERASPQFIRGLPRWLMPSKYRARDRIFDTMKKLDDLATQGGVGRLLPDDPDWEPYLGSKFLRARHDFTHFVRPYSANIKAWEKMGILFGSNANLVPTMFWYIFEALKDSQLRDRLLAELVSCVTPSSYDQTGSHRGDICYDKVLQKPLLQSAYAETLRMRVAIALPRTCETGDFDISGYRIEQNKHIMIFTWPVMRDDDAWSRAGKPPTVSFDEFWAERFLVPKQPKHPSPSIAFPSRPTTSHDEETRYEAKSSSPDYEFSVHGLAGRWMPYGGGQHLCPGRHYAKIQILGTFAFLFHNYEIELLDSSKSRGTKMDMKWFPTGALPPDRKVPFKMRKRQDNNV</sequence>
<keyword evidence="5 7" id="KW-0408">Iron</keyword>
<dbReference type="OrthoDB" id="3366823at2759"/>
<proteinExistence type="inferred from homology"/>
<dbReference type="InterPro" id="IPR050529">
    <property type="entry name" value="CYP450_sterol_14alpha_dmase"/>
</dbReference>
<dbReference type="PANTHER" id="PTHR24304">
    <property type="entry name" value="CYTOCHROME P450 FAMILY 7"/>
    <property type="match status" value="1"/>
</dbReference>
<dbReference type="CDD" id="cd11040">
    <property type="entry name" value="CYP7_CYP8-like"/>
    <property type="match status" value="1"/>
</dbReference>